<keyword evidence="1 5" id="KW-0238">DNA-binding</keyword>
<dbReference type="PROSITE" id="PS50110">
    <property type="entry name" value="RESPONSE_REGULATORY"/>
    <property type="match status" value="1"/>
</dbReference>
<evidence type="ECO:0000256" key="2">
    <source>
        <dbReference type="PROSITE-ProRule" id="PRU00169"/>
    </source>
</evidence>
<sequence length="267" mass="29240">MNRRNAPRCRVAIVEDHLLQRKRTEELLHAEGSFDVVFSGESAPAFAAWVRDAPTASRPHLLILDLMVDRGPSVDVALVQQLLDAGLRILVFSALASPHVVRQMVRAGVTGVVGKRDTEAEILAAVTACAQGTSWMSPELAAVIAGDSARPQLSPQEERALVLYASGLTLDQLGAEMTISPETAKQYLDRVKKKYSASGVPIRTKLDFGRIAWAEGYVDPFAAPRAGTTPPPDQAAASRPRALRLDDDHGQNDRDRRDDHRRERHDD</sequence>
<protein>
    <submittedName>
        <fullName evidence="5">DNA-binding response regulator</fullName>
    </submittedName>
</protein>
<dbReference type="InterPro" id="IPR001789">
    <property type="entry name" value="Sig_transdc_resp-reg_receiver"/>
</dbReference>
<evidence type="ECO:0000256" key="1">
    <source>
        <dbReference type="ARBA" id="ARBA00023125"/>
    </source>
</evidence>
<dbReference type="Gene3D" id="1.10.10.10">
    <property type="entry name" value="Winged helix-like DNA-binding domain superfamily/Winged helix DNA-binding domain"/>
    <property type="match status" value="1"/>
</dbReference>
<evidence type="ECO:0000259" key="4">
    <source>
        <dbReference type="PROSITE" id="PS50110"/>
    </source>
</evidence>
<dbReference type="Gene3D" id="3.40.50.2300">
    <property type="match status" value="1"/>
</dbReference>
<evidence type="ECO:0000256" key="3">
    <source>
        <dbReference type="SAM" id="MobiDB-lite"/>
    </source>
</evidence>
<dbReference type="PANTHER" id="PTHR43214">
    <property type="entry name" value="TWO-COMPONENT RESPONSE REGULATOR"/>
    <property type="match status" value="1"/>
</dbReference>
<dbReference type="InterPro" id="IPR016032">
    <property type="entry name" value="Sig_transdc_resp-reg_C-effctor"/>
</dbReference>
<dbReference type="InterPro" id="IPR011006">
    <property type="entry name" value="CheY-like_superfamily"/>
</dbReference>
<dbReference type="RefSeq" id="WP_202344700.1">
    <property type="nucleotide sequence ID" value="NZ_BAAAPI010000006.1"/>
</dbReference>
<feature type="region of interest" description="Disordered" evidence="3">
    <location>
        <begin position="221"/>
        <end position="267"/>
    </location>
</feature>
<dbReference type="GO" id="GO:0003677">
    <property type="term" value="F:DNA binding"/>
    <property type="evidence" value="ECO:0007669"/>
    <property type="project" value="UniProtKB-KW"/>
</dbReference>
<evidence type="ECO:0000313" key="5">
    <source>
        <dbReference type="EMBL" id="MBL3679436.1"/>
    </source>
</evidence>
<feature type="domain" description="Response regulatory" evidence="4">
    <location>
        <begin position="10"/>
        <end position="130"/>
    </location>
</feature>
<dbReference type="EMBL" id="QYAC01000004">
    <property type="protein sequence ID" value="MBL3679436.1"/>
    <property type="molecule type" value="Genomic_DNA"/>
</dbReference>
<dbReference type="SMART" id="SM00448">
    <property type="entry name" value="REC"/>
    <property type="match status" value="1"/>
</dbReference>
<dbReference type="Proteomes" id="UP001645859">
    <property type="component" value="Unassembled WGS sequence"/>
</dbReference>
<feature type="modified residue" description="4-aspartylphosphate" evidence="2">
    <location>
        <position position="65"/>
    </location>
</feature>
<dbReference type="InterPro" id="IPR036388">
    <property type="entry name" value="WH-like_DNA-bd_sf"/>
</dbReference>
<dbReference type="SUPFAM" id="SSF46894">
    <property type="entry name" value="C-terminal effector domain of the bipartite response regulators"/>
    <property type="match status" value="1"/>
</dbReference>
<reference evidence="5 6" key="1">
    <citation type="submission" date="2018-09" db="EMBL/GenBank/DDBJ databases">
        <title>Comparative genomics of Leucobacter spp.</title>
        <authorList>
            <person name="Reis A.C."/>
            <person name="Kolvenbach B.A."/>
            <person name="Corvini P.F.X."/>
            <person name="Nunes O.C."/>
        </authorList>
    </citation>
    <scope>NUCLEOTIDE SEQUENCE [LARGE SCALE GENOMIC DNA]</scope>
    <source>
        <strain evidence="5 6">TAN 31504</strain>
    </source>
</reference>
<accession>A0ABS1SFV5</accession>
<evidence type="ECO:0000313" key="6">
    <source>
        <dbReference type="Proteomes" id="UP001645859"/>
    </source>
</evidence>
<gene>
    <name evidence="5" type="ORF">D3230_09075</name>
</gene>
<keyword evidence="2" id="KW-0597">Phosphoprotein</keyword>
<organism evidence="5 6">
    <name type="scientific">Leucobacter chromiireducens subsp. solipictus</name>
    <dbReference type="NCBI Taxonomy" id="398235"/>
    <lineage>
        <taxon>Bacteria</taxon>
        <taxon>Bacillati</taxon>
        <taxon>Actinomycetota</taxon>
        <taxon>Actinomycetes</taxon>
        <taxon>Micrococcales</taxon>
        <taxon>Microbacteriaceae</taxon>
        <taxon>Leucobacter</taxon>
    </lineage>
</organism>
<dbReference type="InterPro" id="IPR039420">
    <property type="entry name" value="WalR-like"/>
</dbReference>
<name>A0ABS1SFV5_9MICO</name>
<proteinExistence type="predicted"/>
<keyword evidence="6" id="KW-1185">Reference proteome</keyword>
<dbReference type="PANTHER" id="PTHR43214:SF43">
    <property type="entry name" value="TWO-COMPONENT RESPONSE REGULATOR"/>
    <property type="match status" value="1"/>
</dbReference>
<comment type="caution">
    <text evidence="5">The sequence shown here is derived from an EMBL/GenBank/DDBJ whole genome shotgun (WGS) entry which is preliminary data.</text>
</comment>
<feature type="compositionally biased region" description="Basic and acidic residues" evidence="3">
    <location>
        <begin position="243"/>
        <end position="267"/>
    </location>
</feature>
<dbReference type="SUPFAM" id="SSF52172">
    <property type="entry name" value="CheY-like"/>
    <property type="match status" value="1"/>
</dbReference>